<reference evidence="2" key="1">
    <citation type="journal article" date="2018" name="PLoS Negl. Trop. Dis.">
        <title>An insight into the salivary gland and fat body transcriptome of Panstrongylus lignarius (Hemiptera: Heteroptera), the main vector of Chagas disease in Peru.</title>
        <authorList>
            <person name="Nevoa J.C."/>
            <person name="Mendes M.T."/>
            <person name="da Silva M.V."/>
            <person name="Soares S.C."/>
            <person name="Oliveira C.J.F."/>
            <person name="Ribeiro J.M.C."/>
        </authorList>
    </citation>
    <scope>NUCLEOTIDE SEQUENCE</scope>
</reference>
<evidence type="ECO:0000313" key="2">
    <source>
        <dbReference type="EMBL" id="JAW15640.1"/>
    </source>
</evidence>
<evidence type="ECO:0000256" key="1">
    <source>
        <dbReference type="SAM" id="SignalP"/>
    </source>
</evidence>
<dbReference type="AlphaFoldDB" id="A0A224Y3D4"/>
<organism evidence="2">
    <name type="scientific">Panstrongylus lignarius</name>
    <dbReference type="NCBI Taxonomy" id="156445"/>
    <lineage>
        <taxon>Eukaryota</taxon>
        <taxon>Metazoa</taxon>
        <taxon>Ecdysozoa</taxon>
        <taxon>Arthropoda</taxon>
        <taxon>Hexapoda</taxon>
        <taxon>Insecta</taxon>
        <taxon>Pterygota</taxon>
        <taxon>Neoptera</taxon>
        <taxon>Paraneoptera</taxon>
        <taxon>Hemiptera</taxon>
        <taxon>Heteroptera</taxon>
        <taxon>Panheteroptera</taxon>
        <taxon>Cimicomorpha</taxon>
        <taxon>Reduviidae</taxon>
        <taxon>Triatominae</taxon>
        <taxon>Panstrongylus</taxon>
    </lineage>
</organism>
<feature type="signal peptide" evidence="1">
    <location>
        <begin position="1"/>
        <end position="21"/>
    </location>
</feature>
<keyword evidence="1" id="KW-0732">Signal</keyword>
<name>A0A224Y3D4_9HEMI</name>
<feature type="chain" id="PRO_5012104014" evidence="1">
    <location>
        <begin position="22"/>
        <end position="79"/>
    </location>
</feature>
<accession>A0A224Y3D4</accession>
<sequence length="79" mass="9138">MFSQFATFLCPTWFSPWFVFSKLLGSSTSCQGIRRSTSFFIIFKTGASHFYGGKPTDSQFLQISLFFPFQNYDTTFRSN</sequence>
<protein>
    <submittedName>
        <fullName evidence="2">Putative secreted protein</fullName>
    </submittedName>
</protein>
<dbReference type="EMBL" id="GFTR01000786">
    <property type="protein sequence ID" value="JAW15640.1"/>
    <property type="molecule type" value="Transcribed_RNA"/>
</dbReference>
<proteinExistence type="predicted"/>